<evidence type="ECO:0000313" key="2">
    <source>
        <dbReference type="Proteomes" id="UP000287908"/>
    </source>
</evidence>
<dbReference type="EMBL" id="PIQF01000001">
    <property type="protein sequence ID" value="RUO77506.1"/>
    <property type="molecule type" value="Genomic_DNA"/>
</dbReference>
<reference evidence="1 2" key="1">
    <citation type="journal article" date="2011" name="Front. Microbiol.">
        <title>Genomic signatures of strain selection and enhancement in Bacillus atrophaeus var. globigii, a historical biowarfare simulant.</title>
        <authorList>
            <person name="Gibbons H.S."/>
            <person name="Broomall S.M."/>
            <person name="McNew L.A."/>
            <person name="Daligault H."/>
            <person name="Chapman C."/>
            <person name="Bruce D."/>
            <person name="Karavis M."/>
            <person name="Krepps M."/>
            <person name="McGregor P.A."/>
            <person name="Hong C."/>
            <person name="Park K.H."/>
            <person name="Akmal A."/>
            <person name="Feldman A."/>
            <person name="Lin J.S."/>
            <person name="Chang W.E."/>
            <person name="Higgs B.W."/>
            <person name="Demirev P."/>
            <person name="Lindquist J."/>
            <person name="Liem A."/>
            <person name="Fochler E."/>
            <person name="Read T.D."/>
            <person name="Tapia R."/>
            <person name="Johnson S."/>
            <person name="Bishop-Lilly K.A."/>
            <person name="Detter C."/>
            <person name="Han C."/>
            <person name="Sozhamannan S."/>
            <person name="Rosenzweig C.N."/>
            <person name="Skowronski E.W."/>
        </authorList>
    </citation>
    <scope>NUCLEOTIDE SEQUENCE [LARGE SCALE GENOMIC DNA]</scope>
    <source>
        <strain evidence="1 2">CL-SP19</strain>
    </source>
</reference>
<comment type="caution">
    <text evidence="1">The sequence shown here is derived from an EMBL/GenBank/DDBJ whole genome shotgun (WGS) entry which is preliminary data.</text>
</comment>
<proteinExistence type="predicted"/>
<gene>
    <name evidence="1" type="ORF">CWI81_03245</name>
</gene>
<dbReference type="AlphaFoldDB" id="A0A432ZHP3"/>
<keyword evidence="2" id="KW-1185">Reference proteome</keyword>
<sequence>MPVNSLALRSLVIRRLPPALIKISLYKEVFSEAADSTEQVSSHVQQLKSTSYGNLLNILNNRASNADAKEKMAARASAEEQFLCRVKRFALLYLATGPRYML</sequence>
<accession>A0A432ZHP3</accession>
<organism evidence="1 2">
    <name type="scientific">Idiomarina seosinensis</name>
    <dbReference type="NCBI Taxonomy" id="281739"/>
    <lineage>
        <taxon>Bacteria</taxon>
        <taxon>Pseudomonadati</taxon>
        <taxon>Pseudomonadota</taxon>
        <taxon>Gammaproteobacteria</taxon>
        <taxon>Alteromonadales</taxon>
        <taxon>Idiomarinaceae</taxon>
        <taxon>Idiomarina</taxon>
    </lineage>
</organism>
<name>A0A432ZHP3_9GAMM</name>
<protein>
    <submittedName>
        <fullName evidence="1">Uncharacterized protein</fullName>
    </submittedName>
</protein>
<dbReference type="Proteomes" id="UP000287908">
    <property type="component" value="Unassembled WGS sequence"/>
</dbReference>
<evidence type="ECO:0000313" key="1">
    <source>
        <dbReference type="EMBL" id="RUO77506.1"/>
    </source>
</evidence>